<dbReference type="AlphaFoldDB" id="A0A1H5QHZ6"/>
<sequence length="100" mass="10313">MTTALTLVASAGDDGDRILTVTGEVDMGNAAEFSAALARELAAGAALTVDLTGVTYLDSAGIAALFDQAADHELRLTAPRLLDRVLRVSGLTQVAKVTIR</sequence>
<dbReference type="InterPro" id="IPR058548">
    <property type="entry name" value="MlaB-like_STAS"/>
</dbReference>
<dbReference type="OrthoDB" id="4628340at2"/>
<organism evidence="2 3">
    <name type="scientific">Amycolatopsis pretoriensis</name>
    <dbReference type="NCBI Taxonomy" id="218821"/>
    <lineage>
        <taxon>Bacteria</taxon>
        <taxon>Bacillati</taxon>
        <taxon>Actinomycetota</taxon>
        <taxon>Actinomycetes</taxon>
        <taxon>Pseudonocardiales</taxon>
        <taxon>Pseudonocardiaceae</taxon>
        <taxon>Amycolatopsis</taxon>
    </lineage>
</organism>
<feature type="domain" description="STAS" evidence="1">
    <location>
        <begin position="14"/>
        <end position="100"/>
    </location>
</feature>
<protein>
    <submittedName>
        <fullName evidence="2">Anti-anti-sigma factor</fullName>
    </submittedName>
</protein>
<reference evidence="3" key="1">
    <citation type="submission" date="2016-10" db="EMBL/GenBank/DDBJ databases">
        <authorList>
            <person name="Varghese N."/>
            <person name="Submissions S."/>
        </authorList>
    </citation>
    <scope>NUCLEOTIDE SEQUENCE [LARGE SCALE GENOMIC DNA]</scope>
    <source>
        <strain evidence="3">DSM 44654</strain>
    </source>
</reference>
<dbReference type="InterPro" id="IPR002645">
    <property type="entry name" value="STAS_dom"/>
</dbReference>
<dbReference type="Gene3D" id="3.30.750.24">
    <property type="entry name" value="STAS domain"/>
    <property type="match status" value="1"/>
</dbReference>
<evidence type="ECO:0000313" key="3">
    <source>
        <dbReference type="Proteomes" id="UP000198878"/>
    </source>
</evidence>
<dbReference type="Pfam" id="PF13466">
    <property type="entry name" value="STAS_2"/>
    <property type="match status" value="1"/>
</dbReference>
<evidence type="ECO:0000259" key="1">
    <source>
        <dbReference type="PROSITE" id="PS50801"/>
    </source>
</evidence>
<accession>A0A1H5QHZ6</accession>
<dbReference type="SUPFAM" id="SSF52091">
    <property type="entry name" value="SpoIIaa-like"/>
    <property type="match status" value="1"/>
</dbReference>
<dbReference type="EMBL" id="FNUJ01000002">
    <property type="protein sequence ID" value="SEF24988.1"/>
    <property type="molecule type" value="Genomic_DNA"/>
</dbReference>
<dbReference type="CDD" id="cd07043">
    <property type="entry name" value="STAS_anti-anti-sigma_factors"/>
    <property type="match status" value="1"/>
</dbReference>
<dbReference type="Proteomes" id="UP000198878">
    <property type="component" value="Unassembled WGS sequence"/>
</dbReference>
<gene>
    <name evidence="2" type="ORF">SAMN05421837_102958</name>
</gene>
<dbReference type="STRING" id="218821.SAMN05421837_102958"/>
<dbReference type="PROSITE" id="PS50801">
    <property type="entry name" value="STAS"/>
    <property type="match status" value="1"/>
</dbReference>
<keyword evidence="3" id="KW-1185">Reference proteome</keyword>
<dbReference type="RefSeq" id="WP_086679134.1">
    <property type="nucleotide sequence ID" value="NZ_FNUJ01000002.1"/>
</dbReference>
<dbReference type="InterPro" id="IPR036513">
    <property type="entry name" value="STAS_dom_sf"/>
</dbReference>
<evidence type="ECO:0000313" key="2">
    <source>
        <dbReference type="EMBL" id="SEF24988.1"/>
    </source>
</evidence>
<proteinExistence type="predicted"/>
<name>A0A1H5QHZ6_9PSEU</name>